<dbReference type="Pfam" id="PF13456">
    <property type="entry name" value="RVT_3"/>
    <property type="match status" value="1"/>
</dbReference>
<dbReference type="InterPro" id="IPR002156">
    <property type="entry name" value="RNaseH_domain"/>
</dbReference>
<proteinExistence type="predicted"/>
<dbReference type="InterPro" id="IPR012337">
    <property type="entry name" value="RNaseH-like_sf"/>
</dbReference>
<dbReference type="Pfam" id="PF13966">
    <property type="entry name" value="zf-RVT"/>
    <property type="match status" value="1"/>
</dbReference>
<dbReference type="Gene3D" id="3.30.420.10">
    <property type="entry name" value="Ribonuclease H-like superfamily/Ribonuclease H"/>
    <property type="match status" value="1"/>
</dbReference>
<dbReference type="Gramene" id="Jr01_22230_p1">
    <property type="protein sequence ID" value="cds.Jr01_22230_p1"/>
    <property type="gene ID" value="Jr01_22230"/>
</dbReference>
<dbReference type="AlphaFoldDB" id="A0A2I4EXS1"/>
<dbReference type="PANTHER" id="PTHR47074">
    <property type="entry name" value="BNAC02G40300D PROTEIN"/>
    <property type="match status" value="1"/>
</dbReference>
<dbReference type="OrthoDB" id="1113032at2759"/>
<evidence type="ECO:0000313" key="2">
    <source>
        <dbReference type="RefSeq" id="XP_018824194.2"/>
    </source>
</evidence>
<name>A0A2I4EXS1_JUGRE</name>
<dbReference type="InterPro" id="IPR036397">
    <property type="entry name" value="RNaseH_sf"/>
</dbReference>
<dbReference type="InterPro" id="IPR044730">
    <property type="entry name" value="RNase_H-like_dom_plant"/>
</dbReference>
<dbReference type="GeneID" id="108993664"/>
<dbReference type="PANTHER" id="PTHR47074:SF48">
    <property type="entry name" value="POLYNUCLEOTIDYL TRANSFERASE, RIBONUCLEASE H-LIKE SUPERFAMILY PROTEIN"/>
    <property type="match status" value="1"/>
</dbReference>
<dbReference type="RefSeq" id="XP_018824194.2">
    <property type="nucleotide sequence ID" value="XM_018968649.2"/>
</dbReference>
<dbReference type="SUPFAM" id="SSF53098">
    <property type="entry name" value="Ribonuclease H-like"/>
    <property type="match status" value="1"/>
</dbReference>
<dbReference type="InterPro" id="IPR026960">
    <property type="entry name" value="RVT-Znf"/>
</dbReference>
<evidence type="ECO:0000313" key="1">
    <source>
        <dbReference type="Proteomes" id="UP000235220"/>
    </source>
</evidence>
<dbReference type="GO" id="GO:0003676">
    <property type="term" value="F:nucleic acid binding"/>
    <property type="evidence" value="ECO:0007669"/>
    <property type="project" value="InterPro"/>
</dbReference>
<dbReference type="KEGG" id="jre:108993664"/>
<reference evidence="2" key="1">
    <citation type="submission" date="2025-08" db="UniProtKB">
        <authorList>
            <consortium name="RefSeq"/>
        </authorList>
    </citation>
    <scope>IDENTIFICATION</scope>
    <source>
        <tissue evidence="2">Leaves</tissue>
    </source>
</reference>
<dbReference type="CDD" id="cd06222">
    <property type="entry name" value="RNase_H_like"/>
    <property type="match status" value="1"/>
</dbReference>
<dbReference type="Proteomes" id="UP000235220">
    <property type="component" value="Chromosome 1"/>
</dbReference>
<dbReference type="InterPro" id="IPR052929">
    <property type="entry name" value="RNase_H-like_EbsB-rel"/>
</dbReference>
<dbReference type="GO" id="GO:0004523">
    <property type="term" value="F:RNA-DNA hybrid ribonuclease activity"/>
    <property type="evidence" value="ECO:0007669"/>
    <property type="project" value="InterPro"/>
</dbReference>
<gene>
    <name evidence="2" type="primary">LOC108993664</name>
</gene>
<sequence>MNKQKTSIIFSPNTNLEEKEPIVDFTNGVLCGNYNRYGDEFNSQTPWCQIFKSKYFKNCDVLESKPGYSPSHVWRSIWSSISLVKAGAVWRFGKGHTIKVWHGKWIPQPISYKVQSPINQLNDDSTVAELIDEATCRWKTNLVGAVFNSEEAQLICNIPLNMRNISDRLIWARNTKGIFTIKSSYFLDYVLTKQSRGESSNAEATDVVWRKMWKLHVPGKIKQFLWKALNDILPTRQMLRKKHIVDEDWCPMCKRVEESVIHVLWNCPASMDGPSTLLRSALSDIEVFHDLYQCSIPIADRLPQQVSVIRWNPPTEPFCKLNFDGAYDAEGSLMGLGIVVRNFRGEVEIVVSAPRSYYVCSAFTVECYALMSGIQLCLEMNMHQVLFEHDAKQVIDGVKGCNSDLSWEGQLIDDIQVLMSAQARWDTCFVRRDGNKAAHMAAKLGLYLESESVWIEDGPQEVMSVIQFDKSCIP</sequence>
<organism evidence="1 2">
    <name type="scientific">Juglans regia</name>
    <name type="common">English walnut</name>
    <dbReference type="NCBI Taxonomy" id="51240"/>
    <lineage>
        <taxon>Eukaryota</taxon>
        <taxon>Viridiplantae</taxon>
        <taxon>Streptophyta</taxon>
        <taxon>Embryophyta</taxon>
        <taxon>Tracheophyta</taxon>
        <taxon>Spermatophyta</taxon>
        <taxon>Magnoliopsida</taxon>
        <taxon>eudicotyledons</taxon>
        <taxon>Gunneridae</taxon>
        <taxon>Pentapetalae</taxon>
        <taxon>rosids</taxon>
        <taxon>fabids</taxon>
        <taxon>Fagales</taxon>
        <taxon>Juglandaceae</taxon>
        <taxon>Juglans</taxon>
    </lineage>
</organism>
<accession>A0A2I4EXS1</accession>
<keyword evidence="1" id="KW-1185">Reference proteome</keyword>
<protein>
    <submittedName>
        <fullName evidence="2">Uncharacterized protein LOC108993664</fullName>
    </submittedName>
</protein>